<organism evidence="3 4">
    <name type="scientific">Brassica carinata</name>
    <name type="common">Ethiopian mustard</name>
    <name type="synonym">Abyssinian cabbage</name>
    <dbReference type="NCBI Taxonomy" id="52824"/>
    <lineage>
        <taxon>Eukaryota</taxon>
        <taxon>Viridiplantae</taxon>
        <taxon>Streptophyta</taxon>
        <taxon>Embryophyta</taxon>
        <taxon>Tracheophyta</taxon>
        <taxon>Spermatophyta</taxon>
        <taxon>Magnoliopsida</taxon>
        <taxon>eudicotyledons</taxon>
        <taxon>Gunneridae</taxon>
        <taxon>Pentapetalae</taxon>
        <taxon>rosids</taxon>
        <taxon>malvids</taxon>
        <taxon>Brassicales</taxon>
        <taxon>Brassicaceae</taxon>
        <taxon>Brassiceae</taxon>
        <taxon>Brassica</taxon>
    </lineage>
</organism>
<evidence type="ECO:0000313" key="4">
    <source>
        <dbReference type="Proteomes" id="UP000886595"/>
    </source>
</evidence>
<keyword evidence="1" id="KW-0175">Coiled coil</keyword>
<feature type="chain" id="PRO_5036486426" evidence="2">
    <location>
        <begin position="17"/>
        <end position="98"/>
    </location>
</feature>
<dbReference type="Proteomes" id="UP000886595">
    <property type="component" value="Unassembled WGS sequence"/>
</dbReference>
<name>A0A8X7UFH5_BRACI</name>
<keyword evidence="4" id="KW-1185">Reference proteome</keyword>
<dbReference type="AlphaFoldDB" id="A0A8X7UFH5"/>
<comment type="caution">
    <text evidence="3">The sequence shown here is derived from an EMBL/GenBank/DDBJ whole genome shotgun (WGS) entry which is preliminary data.</text>
</comment>
<dbReference type="EMBL" id="JAAMPC010000012">
    <property type="protein sequence ID" value="KAG2277755.1"/>
    <property type="molecule type" value="Genomic_DNA"/>
</dbReference>
<protein>
    <submittedName>
        <fullName evidence="3">Uncharacterized protein</fullName>
    </submittedName>
</protein>
<feature type="signal peptide" evidence="2">
    <location>
        <begin position="1"/>
        <end position="16"/>
    </location>
</feature>
<keyword evidence="2" id="KW-0732">Signal</keyword>
<proteinExistence type="predicted"/>
<evidence type="ECO:0000313" key="3">
    <source>
        <dbReference type="EMBL" id="KAG2277755.1"/>
    </source>
</evidence>
<feature type="coiled-coil region" evidence="1">
    <location>
        <begin position="39"/>
        <end position="73"/>
    </location>
</feature>
<reference evidence="3 4" key="1">
    <citation type="submission" date="2020-02" db="EMBL/GenBank/DDBJ databases">
        <authorList>
            <person name="Ma Q."/>
            <person name="Huang Y."/>
            <person name="Song X."/>
            <person name="Pei D."/>
        </authorList>
    </citation>
    <scope>NUCLEOTIDE SEQUENCE [LARGE SCALE GENOMIC DNA]</scope>
    <source>
        <strain evidence="3">Sxm20200214</strain>
        <tissue evidence="3">Leaf</tissue>
    </source>
</reference>
<gene>
    <name evidence="3" type="ORF">Bca52824_060310</name>
</gene>
<evidence type="ECO:0000256" key="1">
    <source>
        <dbReference type="SAM" id="Coils"/>
    </source>
</evidence>
<accession>A0A8X7UFH5</accession>
<sequence length="98" mass="11505">MAAILGVFFLATVVLPIMKKEKNMASHMKKLERWFTEELALVGDKVKALEDKVEEERKEAAEQRKRLEEAQTKKTSSSWFSWWKMKKIFTQSDYSNSC</sequence>
<evidence type="ECO:0000256" key="2">
    <source>
        <dbReference type="SAM" id="SignalP"/>
    </source>
</evidence>